<evidence type="ECO:0000313" key="2">
    <source>
        <dbReference type="EMBL" id="GIX85999.1"/>
    </source>
</evidence>
<evidence type="ECO:0008006" key="4">
    <source>
        <dbReference type="Google" id="ProtNLM"/>
    </source>
</evidence>
<dbReference type="Proteomes" id="UP001054945">
    <property type="component" value="Unassembled WGS sequence"/>
</dbReference>
<reference evidence="2 3" key="1">
    <citation type="submission" date="2021-06" db="EMBL/GenBank/DDBJ databases">
        <title>Caerostris extrusa draft genome.</title>
        <authorList>
            <person name="Kono N."/>
            <person name="Arakawa K."/>
        </authorList>
    </citation>
    <scope>NUCLEOTIDE SEQUENCE [LARGE SCALE GENOMIC DNA]</scope>
</reference>
<organism evidence="2 3">
    <name type="scientific">Caerostris extrusa</name>
    <name type="common">Bark spider</name>
    <name type="synonym">Caerostris bankana</name>
    <dbReference type="NCBI Taxonomy" id="172846"/>
    <lineage>
        <taxon>Eukaryota</taxon>
        <taxon>Metazoa</taxon>
        <taxon>Ecdysozoa</taxon>
        <taxon>Arthropoda</taxon>
        <taxon>Chelicerata</taxon>
        <taxon>Arachnida</taxon>
        <taxon>Araneae</taxon>
        <taxon>Araneomorphae</taxon>
        <taxon>Entelegynae</taxon>
        <taxon>Araneoidea</taxon>
        <taxon>Araneidae</taxon>
        <taxon>Caerostris</taxon>
    </lineage>
</organism>
<feature type="compositionally biased region" description="Pro residues" evidence="1">
    <location>
        <begin position="50"/>
        <end position="79"/>
    </location>
</feature>
<proteinExistence type="predicted"/>
<protein>
    <recommendedName>
        <fullName evidence="4">Secreted protein</fullName>
    </recommendedName>
</protein>
<accession>A0AAV4NNP5</accession>
<sequence>MLMALHISWMTLAGSPVNRSSWVRAFRACVATLSSSSWVALSSISRTLSMPPPSSPGCRRPPPVPQPPSQCPSPPPAPCPWSGPEWRWSGRNGCRWEWVRLPWVEHSLFFFL</sequence>
<evidence type="ECO:0000313" key="3">
    <source>
        <dbReference type="Proteomes" id="UP001054945"/>
    </source>
</evidence>
<dbReference type="EMBL" id="BPLR01003561">
    <property type="protein sequence ID" value="GIX85999.1"/>
    <property type="molecule type" value="Genomic_DNA"/>
</dbReference>
<gene>
    <name evidence="2" type="ORF">CEXT_283781</name>
</gene>
<comment type="caution">
    <text evidence="2">The sequence shown here is derived from an EMBL/GenBank/DDBJ whole genome shotgun (WGS) entry which is preliminary data.</text>
</comment>
<name>A0AAV4NNP5_CAEEX</name>
<feature type="region of interest" description="Disordered" evidence="1">
    <location>
        <begin position="48"/>
        <end position="79"/>
    </location>
</feature>
<dbReference type="AlphaFoldDB" id="A0AAV4NNP5"/>
<evidence type="ECO:0000256" key="1">
    <source>
        <dbReference type="SAM" id="MobiDB-lite"/>
    </source>
</evidence>
<keyword evidence="3" id="KW-1185">Reference proteome</keyword>